<protein>
    <submittedName>
        <fullName evidence="2">Uncharacterized protein</fullName>
    </submittedName>
</protein>
<name>A0A0D8HKJ0_9ACTN</name>
<evidence type="ECO:0000256" key="1">
    <source>
        <dbReference type="SAM" id="Phobius"/>
    </source>
</evidence>
<keyword evidence="1" id="KW-1133">Transmembrane helix</keyword>
<dbReference type="AlphaFoldDB" id="A0A0D8HKJ0"/>
<keyword evidence="1" id="KW-0812">Transmembrane</keyword>
<evidence type="ECO:0000313" key="2">
    <source>
        <dbReference type="EMBL" id="KJF18480.1"/>
    </source>
</evidence>
<accession>A0A0D8HKJ0</accession>
<feature type="transmembrane region" description="Helical" evidence="1">
    <location>
        <begin position="14"/>
        <end position="32"/>
    </location>
</feature>
<dbReference type="EMBL" id="JXYS01000016">
    <property type="protein sequence ID" value="KJF18480.1"/>
    <property type="molecule type" value="Genomic_DNA"/>
</dbReference>
<comment type="caution">
    <text evidence="2">The sequence shown here is derived from an EMBL/GenBank/DDBJ whole genome shotgun (WGS) entry which is preliminary data.</text>
</comment>
<sequence>MHVSFNAFKDPKVLIVQALLIGYGVLVTHMRVRRADFRPGASWWIGPTCLNISPVSIDQ</sequence>
<evidence type="ECO:0000313" key="3">
    <source>
        <dbReference type="Proteomes" id="UP000032360"/>
    </source>
</evidence>
<keyword evidence="1" id="KW-0472">Membrane</keyword>
<reference evidence="2 3" key="1">
    <citation type="submission" date="2015-01" db="EMBL/GenBank/DDBJ databases">
        <title>Draft genome of the acidophilic iron oxidizer Acidithrix ferrooxidans strain Py-F3.</title>
        <authorList>
            <person name="Poehlein A."/>
            <person name="Eisen S."/>
            <person name="Schloemann M."/>
            <person name="Johnson B.D."/>
            <person name="Daniel R."/>
            <person name="Muehling M."/>
        </authorList>
    </citation>
    <scope>NUCLEOTIDE SEQUENCE [LARGE SCALE GENOMIC DNA]</scope>
    <source>
        <strain evidence="2 3">Py-F3</strain>
    </source>
</reference>
<proteinExistence type="predicted"/>
<gene>
    <name evidence="2" type="ORF">AXFE_06510</name>
</gene>
<keyword evidence="3" id="KW-1185">Reference proteome</keyword>
<organism evidence="2 3">
    <name type="scientific">Acidithrix ferrooxidans</name>
    <dbReference type="NCBI Taxonomy" id="1280514"/>
    <lineage>
        <taxon>Bacteria</taxon>
        <taxon>Bacillati</taxon>
        <taxon>Actinomycetota</taxon>
        <taxon>Acidimicrobiia</taxon>
        <taxon>Acidimicrobiales</taxon>
        <taxon>Acidimicrobiaceae</taxon>
        <taxon>Acidithrix</taxon>
    </lineage>
</organism>
<dbReference type="Proteomes" id="UP000032360">
    <property type="component" value="Unassembled WGS sequence"/>
</dbReference>